<accession>X0WBQ4</accession>
<dbReference type="Pfam" id="PF17236">
    <property type="entry name" value="SU10_MCP"/>
    <property type="match status" value="1"/>
</dbReference>
<name>X0WBQ4_9ZZZZ</name>
<dbReference type="InterPro" id="IPR035198">
    <property type="entry name" value="SU10_MCP"/>
</dbReference>
<comment type="caution">
    <text evidence="1">The sequence shown here is derived from an EMBL/GenBank/DDBJ whole genome shotgun (WGS) entry which is preliminary data.</text>
</comment>
<protein>
    <submittedName>
        <fullName evidence="1">Uncharacterized protein</fullName>
    </submittedName>
</protein>
<sequence>AGTGAQYSIAAAPILGDQPVQGEIPHQLALKINQIARDVEMSFLSGVYAYPVDNATARETRGVLTAIDTHSTAFATDIRTSLNAMLAGMYEDETTVAPLIQPVLFMNGTTKTQLSLEYTNNLGLADRSRTIGGVNVETIVTDFGTFGVVLDRYMPVDEIALLDMSVIKPCFLPIPGKGHFFTEPLAKTGAYDIFQLYGEIGIEYGPEQFHGKIIDIV</sequence>
<proteinExistence type="predicted"/>
<gene>
    <name evidence="1" type="ORF">S01H1_48518</name>
</gene>
<reference evidence="1" key="1">
    <citation type="journal article" date="2014" name="Front. Microbiol.">
        <title>High frequency of phylogenetically diverse reductive dehalogenase-homologous genes in deep subseafloor sedimentary metagenomes.</title>
        <authorList>
            <person name="Kawai M."/>
            <person name="Futagami T."/>
            <person name="Toyoda A."/>
            <person name="Takaki Y."/>
            <person name="Nishi S."/>
            <person name="Hori S."/>
            <person name="Arai W."/>
            <person name="Tsubouchi T."/>
            <person name="Morono Y."/>
            <person name="Uchiyama I."/>
            <person name="Ito T."/>
            <person name="Fujiyama A."/>
            <person name="Inagaki F."/>
            <person name="Takami H."/>
        </authorList>
    </citation>
    <scope>NUCLEOTIDE SEQUENCE</scope>
    <source>
        <strain evidence="1">Expedition CK06-06</strain>
    </source>
</reference>
<feature type="non-terminal residue" evidence="1">
    <location>
        <position position="1"/>
    </location>
</feature>
<dbReference type="EMBL" id="BARS01031157">
    <property type="protein sequence ID" value="GAG28080.1"/>
    <property type="molecule type" value="Genomic_DNA"/>
</dbReference>
<dbReference type="AlphaFoldDB" id="X0WBQ4"/>
<evidence type="ECO:0000313" key="1">
    <source>
        <dbReference type="EMBL" id="GAG28080.1"/>
    </source>
</evidence>
<organism evidence="1">
    <name type="scientific">marine sediment metagenome</name>
    <dbReference type="NCBI Taxonomy" id="412755"/>
    <lineage>
        <taxon>unclassified sequences</taxon>
        <taxon>metagenomes</taxon>
        <taxon>ecological metagenomes</taxon>
    </lineage>
</organism>